<dbReference type="RefSeq" id="WP_045105386.1">
    <property type="nucleotide sequence ID" value="NZ_LN681225.1"/>
</dbReference>
<accession>A0A0A8US52</accession>
<organism evidence="3 4">
    <name type="scientific">Legionella hackeliae</name>
    <dbReference type="NCBI Taxonomy" id="449"/>
    <lineage>
        <taxon>Bacteria</taxon>
        <taxon>Pseudomonadati</taxon>
        <taxon>Pseudomonadota</taxon>
        <taxon>Gammaproteobacteria</taxon>
        <taxon>Legionellales</taxon>
        <taxon>Legionellaceae</taxon>
        <taxon>Legionella</taxon>
    </lineage>
</organism>
<feature type="repeat" description="ANK" evidence="1">
    <location>
        <begin position="75"/>
        <end position="102"/>
    </location>
</feature>
<reference evidence="4" key="1">
    <citation type="submission" date="2014-09" db="EMBL/GenBank/DDBJ databases">
        <authorList>
            <person name="Gomez-Valero L."/>
        </authorList>
    </citation>
    <scope>NUCLEOTIDE SEQUENCE [LARGE SCALE GENOMIC DNA]</scope>
    <source>
        <strain evidence="4">ATCC35250</strain>
    </source>
</reference>
<evidence type="ECO:0000313" key="4">
    <source>
        <dbReference type="Proteomes" id="UP000032803"/>
    </source>
</evidence>
<sequence>MSKKELIASVKALIKEKKVRKADQILAKIEKGQYGKALLLACKNCKAGDSDMLILIKLICRYKDKLSINIDYSEDGVTPITYAALNTNVDVFQELMLAGANMFHPYSSSRIVGELFNDNIKKAKETIAPFYKKQFQEEYQQLNACFNDSNLLPKRKEVVSETENATFDLNRIQFIIQALDFIKKYQDLTARFNPLPRGLKSSDLSMAEIELVEKCRILIEQICVCIQNLSYELRSELSSSFAPTPFTWITFDQFGGLAKEPPLNQIRVIPIVDIQVKDAHDLTPNISPMTSAVNMLNELADHQEIVEAALKDFINKDSDSLKAFFQEVAVRITHPAENPIKPVTLPCVKAITTYVSDLENLIKLLNLVNFTGKLEPKRPVFSFGNVLMTAVRDRTEQYKTRFNLTTKRGQHAALRLLEMIGELITGKNFSQFLCRLDNSIDWRAFILVRDGIVHQDEGDNKYQIDQLLENIPLLEKIFGEDLSEFWSRLVNLLVLREQKLGVYRNEPTLYWSRILKLDAENKSAEEEQIPVPVVQIERRATLEDEQTFIEALREKNAAASVIDTCKAIFDGTGKIPPKMQIGEIIRCLPTRAEDKERNKKLVAIMTKATSKPSTTESARNEKRAQDQAARERRELEKRQRLKGLEHIRGLAEKLHQADPTHLLNRKKRVMAAFEALLNVKTFLMEEHYLFDDLPYTTLSEWDAHHEKDSGLTLAKLLEANYELNDAIEYNAAQFLQHLNTIKEYPEAAICNQIIDNYEDLRAFRNYLEHGDPLYDNERYNSTQVIPTPDLRQRLTAPMFIKLVYEILPELIKMVDTFVADPHLTPLVSPEEDKQWTLACTQGYKDNGFFVSNEKKTAANKACTQSDADNECKYG</sequence>
<keyword evidence="4" id="KW-1185">Reference proteome</keyword>
<evidence type="ECO:0000256" key="2">
    <source>
        <dbReference type="SAM" id="MobiDB-lite"/>
    </source>
</evidence>
<proteinExistence type="predicted"/>
<feature type="compositionally biased region" description="Polar residues" evidence="2">
    <location>
        <begin position="607"/>
        <end position="617"/>
    </location>
</feature>
<evidence type="ECO:0000256" key="1">
    <source>
        <dbReference type="PROSITE-ProRule" id="PRU00023"/>
    </source>
</evidence>
<feature type="region of interest" description="Disordered" evidence="2">
    <location>
        <begin position="607"/>
        <end position="638"/>
    </location>
</feature>
<protein>
    <submittedName>
        <fullName evidence="3">Uncharacterized protein</fullName>
    </submittedName>
</protein>
<name>A0A0A8US52_LEGHA</name>
<dbReference type="PROSITE" id="PS50297">
    <property type="entry name" value="ANK_REP_REGION"/>
    <property type="match status" value="1"/>
</dbReference>
<dbReference type="PROSITE" id="PS50088">
    <property type="entry name" value="ANK_REPEAT"/>
    <property type="match status" value="1"/>
</dbReference>
<evidence type="ECO:0000313" key="3">
    <source>
        <dbReference type="EMBL" id="CEK09927.1"/>
    </source>
</evidence>
<dbReference type="Proteomes" id="UP000032803">
    <property type="component" value="Chromosome I"/>
</dbReference>
<dbReference type="KEGG" id="lha:LHA_0848"/>
<dbReference type="EMBL" id="LN681225">
    <property type="protein sequence ID" value="CEK09927.1"/>
    <property type="molecule type" value="Genomic_DNA"/>
</dbReference>
<keyword evidence="1" id="KW-0040">ANK repeat</keyword>
<dbReference type="Gene3D" id="1.25.40.20">
    <property type="entry name" value="Ankyrin repeat-containing domain"/>
    <property type="match status" value="1"/>
</dbReference>
<dbReference type="InterPro" id="IPR036770">
    <property type="entry name" value="Ankyrin_rpt-contain_sf"/>
</dbReference>
<feature type="compositionally biased region" description="Basic and acidic residues" evidence="2">
    <location>
        <begin position="618"/>
        <end position="638"/>
    </location>
</feature>
<dbReference type="AlphaFoldDB" id="A0A0A8US52"/>
<dbReference type="HOGENOM" id="CLU_328674_0_0_6"/>
<dbReference type="InterPro" id="IPR002110">
    <property type="entry name" value="Ankyrin_rpt"/>
</dbReference>
<gene>
    <name evidence="3" type="ORF">LHA_0848</name>
</gene>
<dbReference type="OrthoDB" id="5635022at2"/>